<comment type="caution">
    <text evidence="1">The sequence shown here is derived from an EMBL/GenBank/DDBJ whole genome shotgun (WGS) entry which is preliminary data.</text>
</comment>
<accession>A0A5J4T761</accession>
<sequence>SRDVIRSEPLPRNGFMMWAKTQQSVFEMR</sequence>
<proteinExistence type="predicted"/>
<reference evidence="1 2" key="1">
    <citation type="submission" date="2019-03" db="EMBL/GenBank/DDBJ databases">
        <title>Single cell metagenomics reveals metabolic interactions within the superorganism composed of flagellate Streblomastix strix and complex community of Bacteroidetes bacteria on its surface.</title>
        <authorList>
            <person name="Treitli S.C."/>
            <person name="Kolisko M."/>
            <person name="Husnik F."/>
            <person name="Keeling P."/>
            <person name="Hampl V."/>
        </authorList>
    </citation>
    <scope>NUCLEOTIDE SEQUENCE [LARGE SCALE GENOMIC DNA]</scope>
    <source>
        <strain evidence="1">ST1C</strain>
    </source>
</reference>
<evidence type="ECO:0000313" key="1">
    <source>
        <dbReference type="EMBL" id="KAA6354087.1"/>
    </source>
</evidence>
<gene>
    <name evidence="1" type="ORF">EZS28_050385</name>
</gene>
<evidence type="ECO:0000313" key="2">
    <source>
        <dbReference type="Proteomes" id="UP000324800"/>
    </source>
</evidence>
<protein>
    <submittedName>
        <fullName evidence="1">Uncharacterized protein</fullName>
    </submittedName>
</protein>
<dbReference type="AlphaFoldDB" id="A0A5J4T761"/>
<name>A0A5J4T761_9EUKA</name>
<dbReference type="EMBL" id="SNRW01036935">
    <property type="protein sequence ID" value="KAA6354087.1"/>
    <property type="molecule type" value="Genomic_DNA"/>
</dbReference>
<organism evidence="1 2">
    <name type="scientific">Streblomastix strix</name>
    <dbReference type="NCBI Taxonomy" id="222440"/>
    <lineage>
        <taxon>Eukaryota</taxon>
        <taxon>Metamonada</taxon>
        <taxon>Preaxostyla</taxon>
        <taxon>Oxymonadida</taxon>
        <taxon>Streblomastigidae</taxon>
        <taxon>Streblomastix</taxon>
    </lineage>
</organism>
<dbReference type="Proteomes" id="UP000324800">
    <property type="component" value="Unassembled WGS sequence"/>
</dbReference>
<feature type="non-terminal residue" evidence="1">
    <location>
        <position position="1"/>
    </location>
</feature>